<dbReference type="RefSeq" id="WP_052882727.1">
    <property type="nucleotide sequence ID" value="NZ_CP010904.1"/>
</dbReference>
<dbReference type="KEGG" id="vbl:L21SP4_02280"/>
<dbReference type="EMBL" id="CP010904">
    <property type="protein sequence ID" value="AKJ65507.1"/>
    <property type="molecule type" value="Genomic_DNA"/>
</dbReference>
<reference evidence="2 3" key="2">
    <citation type="journal article" date="2016" name="ISME J.">
        <title>Characterization of the first cultured representative of Verrucomicrobia subdivision 5 indicates the proposal of a novel phylum.</title>
        <authorList>
            <person name="Spring S."/>
            <person name="Bunk B."/>
            <person name="Sproer C."/>
            <person name="Schumann P."/>
            <person name="Rohde M."/>
            <person name="Tindall B.J."/>
            <person name="Klenk H.P."/>
        </authorList>
    </citation>
    <scope>NUCLEOTIDE SEQUENCE [LARGE SCALE GENOMIC DNA]</scope>
    <source>
        <strain evidence="2 3">L21-Fru-AB</strain>
    </source>
</reference>
<dbReference type="Gene3D" id="2.160.10.10">
    <property type="entry name" value="Hexapeptide repeat proteins"/>
    <property type="match status" value="1"/>
</dbReference>
<comment type="similarity">
    <text evidence="1">Belongs to the transferase hexapeptide repeat family.</text>
</comment>
<dbReference type="Pfam" id="PF00132">
    <property type="entry name" value="Hexapep"/>
    <property type="match status" value="3"/>
</dbReference>
<dbReference type="InterPro" id="IPR050179">
    <property type="entry name" value="Trans_hexapeptide_repeat"/>
</dbReference>
<reference evidence="3" key="1">
    <citation type="submission" date="2015-02" db="EMBL/GenBank/DDBJ databases">
        <title>Description and complete genome sequence of the first cultured representative of the subdivision 5 of the Verrucomicrobia phylum.</title>
        <authorList>
            <person name="Spring S."/>
            <person name="Bunk B."/>
            <person name="Sproer C."/>
            <person name="Klenk H.-P."/>
        </authorList>
    </citation>
    <scope>NUCLEOTIDE SEQUENCE [LARGE SCALE GENOMIC DNA]</scope>
    <source>
        <strain evidence="3">L21-Fru-AB</strain>
    </source>
</reference>
<dbReference type="AlphaFoldDB" id="A0A0G3EJ92"/>
<dbReference type="EC" id="2.3.1.197" evidence="2"/>
<dbReference type="InterPro" id="IPR001451">
    <property type="entry name" value="Hexapep"/>
</dbReference>
<keyword evidence="2" id="KW-0012">Acyltransferase</keyword>
<name>A0A0G3EJ92_9BACT</name>
<protein>
    <submittedName>
        <fullName evidence="2">dTDP-3-amino-3,6-dideoxy-alpha-D-galactopyranose 3-N-acetyltransferase</fullName>
        <ecNumber evidence="2">2.3.1.197</ecNumber>
    </submittedName>
</protein>
<dbReference type="GO" id="GO:0016746">
    <property type="term" value="F:acyltransferase activity"/>
    <property type="evidence" value="ECO:0007669"/>
    <property type="project" value="UniProtKB-KW"/>
</dbReference>
<proteinExistence type="inferred from homology"/>
<dbReference type="OrthoDB" id="9801697at2"/>
<keyword evidence="3" id="KW-1185">Reference proteome</keyword>
<organism evidence="2 3">
    <name type="scientific">Kiritimatiella glycovorans</name>
    <dbReference type="NCBI Taxonomy" id="1307763"/>
    <lineage>
        <taxon>Bacteria</taxon>
        <taxon>Pseudomonadati</taxon>
        <taxon>Kiritimatiellota</taxon>
        <taxon>Kiritimatiellia</taxon>
        <taxon>Kiritimatiellales</taxon>
        <taxon>Kiritimatiellaceae</taxon>
        <taxon>Kiritimatiella</taxon>
    </lineage>
</organism>
<sequence>MRDVYVHPHALCESEHIGEGSCIWAFAHVMEGATIGPRCNIGDHAFIESGAKIGDGVTIKNGVMVWKGVEVADSVFIGPGVVFTNDLFPRSQRMPSQEGSRRDEADWLVRTRVEEGVSIGANATILPGIVLGSYCMIGAGSVVTKDIEPHRLVTGNPASPAGYVDYDGTRLTEEDGQIVNPQSGMRYRIENGRLCRVSS</sequence>
<gene>
    <name evidence="2" type="primary">fdtC</name>
    <name evidence="2" type="ORF">L21SP4_02280</name>
</gene>
<dbReference type="PANTHER" id="PTHR43300">
    <property type="entry name" value="ACETYLTRANSFERASE"/>
    <property type="match status" value="1"/>
</dbReference>
<dbReference type="InterPro" id="IPR011004">
    <property type="entry name" value="Trimer_LpxA-like_sf"/>
</dbReference>
<dbReference type="SUPFAM" id="SSF51161">
    <property type="entry name" value="Trimeric LpxA-like enzymes"/>
    <property type="match status" value="1"/>
</dbReference>
<evidence type="ECO:0000313" key="2">
    <source>
        <dbReference type="EMBL" id="AKJ65507.1"/>
    </source>
</evidence>
<keyword evidence="2" id="KW-0808">Transferase</keyword>
<evidence type="ECO:0000313" key="3">
    <source>
        <dbReference type="Proteomes" id="UP000035268"/>
    </source>
</evidence>
<dbReference type="CDD" id="cd03358">
    <property type="entry name" value="LbH_WxcM_N_like"/>
    <property type="match status" value="1"/>
</dbReference>
<accession>A0A0G3EJ92</accession>
<dbReference type="Proteomes" id="UP000035268">
    <property type="component" value="Chromosome"/>
</dbReference>
<evidence type="ECO:0000256" key="1">
    <source>
        <dbReference type="ARBA" id="ARBA00007274"/>
    </source>
</evidence>
<dbReference type="PANTHER" id="PTHR43300:SF4">
    <property type="entry name" value="ACYL-[ACYL-CARRIER-PROTEIN]--UDP-N-ACETYLGLUCOSAMINE O-ACYLTRANSFERASE"/>
    <property type="match status" value="1"/>
</dbReference>
<dbReference type="STRING" id="1307763.L21SP4_02280"/>